<dbReference type="EMBL" id="ABWP01000070">
    <property type="protein sequence ID" value="EEA84595.1"/>
    <property type="molecule type" value="Genomic_DNA"/>
</dbReference>
<protein>
    <recommendedName>
        <fullName evidence="3">Transporter substrate-binding domain-containing protein</fullName>
    </recommendedName>
</protein>
<keyword evidence="2" id="KW-1185">Reference proteome</keyword>
<dbReference type="STRING" id="500633.CLOHIR_01826"/>
<dbReference type="eggNOG" id="COG0834">
    <property type="taxonomic scope" value="Bacteria"/>
</dbReference>
<name>B6G120_PEPHT</name>
<reference evidence="1 2" key="2">
    <citation type="submission" date="2008-10" db="EMBL/GenBank/DDBJ databases">
        <title>Draft genome sequence of Clostridium hiranonis (DSM 13275).</title>
        <authorList>
            <person name="Sudarsanam P."/>
            <person name="Ley R."/>
            <person name="Guruge J."/>
            <person name="Turnbaugh P.J."/>
            <person name="Mahowald M."/>
            <person name="Liep D."/>
            <person name="Gordon J."/>
        </authorList>
    </citation>
    <scope>NUCLEOTIDE SEQUENCE [LARGE SCALE GENOMIC DNA]</scope>
    <source>
        <strain evidence="1 2">DSM 13275</strain>
    </source>
</reference>
<dbReference type="OrthoDB" id="306737at2"/>
<reference evidence="1 2" key="1">
    <citation type="submission" date="2008-09" db="EMBL/GenBank/DDBJ databases">
        <authorList>
            <person name="Fulton L."/>
            <person name="Clifton S."/>
            <person name="Fulton B."/>
            <person name="Xu J."/>
            <person name="Minx P."/>
            <person name="Pepin K.H."/>
            <person name="Johnson M."/>
            <person name="Thiruvilangam P."/>
            <person name="Bhonagiri V."/>
            <person name="Nash W.E."/>
            <person name="Mardis E.R."/>
            <person name="Wilson R.K."/>
        </authorList>
    </citation>
    <scope>NUCLEOTIDE SEQUENCE [LARGE SCALE GENOMIC DNA]</scope>
    <source>
        <strain evidence="1 2">DSM 13275</strain>
    </source>
</reference>
<comment type="caution">
    <text evidence="1">The sequence shown here is derived from an EMBL/GenBank/DDBJ whole genome shotgun (WGS) entry which is preliminary data.</text>
</comment>
<evidence type="ECO:0000313" key="1">
    <source>
        <dbReference type="EMBL" id="EEA84595.1"/>
    </source>
</evidence>
<evidence type="ECO:0000313" key="2">
    <source>
        <dbReference type="Proteomes" id="UP000003178"/>
    </source>
</evidence>
<dbReference type="HOGENOM" id="CLU_088159_0_0_9"/>
<proteinExistence type="predicted"/>
<organism evidence="1 2">
    <name type="scientific">Peptacetobacter hiranonis (strain DSM 13275 / JCM 10541 / KCTC 15199 / TO-931)</name>
    <name type="common">Clostridium hiranonis</name>
    <dbReference type="NCBI Taxonomy" id="500633"/>
    <lineage>
        <taxon>Bacteria</taxon>
        <taxon>Bacillati</taxon>
        <taxon>Bacillota</taxon>
        <taxon>Clostridia</taxon>
        <taxon>Peptostreptococcales</taxon>
        <taxon>Peptostreptococcaceae</taxon>
        <taxon>Peptacetobacter</taxon>
    </lineage>
</organism>
<dbReference type="AlphaFoldDB" id="B6G120"/>
<dbReference type="NCBIfam" id="NF040727">
    <property type="entry name" value="SBP_SaoB_CU"/>
    <property type="match status" value="1"/>
</dbReference>
<gene>
    <name evidence="1" type="ORF">CLOHIR_01826</name>
</gene>
<sequence length="186" mass="21368">MQWALSSDEMDMAIICKDAAEKYVQTEKNFEIVGTVVKNSDVFLLSDENPNVMGTVQNRKYQDELVKEYYPNAKVKHLLANALPYSIESNKVDGGVMDVIKSLPIEGNKKSCATNKDFDTYVLVVNKEFKKTDNYEIFKKLYNKSVDDISDKNKLKKAIENYKNIKLEKKDMGVIENCKLEFLKIN</sequence>
<dbReference type="Proteomes" id="UP000003178">
    <property type="component" value="Unassembled WGS sequence"/>
</dbReference>
<accession>B6G120</accession>
<evidence type="ECO:0008006" key="3">
    <source>
        <dbReference type="Google" id="ProtNLM"/>
    </source>
</evidence>